<dbReference type="EMBL" id="QZEI01000062">
    <property type="protein sequence ID" value="RLV58630.1"/>
    <property type="molecule type" value="Genomic_DNA"/>
</dbReference>
<dbReference type="InterPro" id="IPR036770">
    <property type="entry name" value="Ankyrin_rpt-contain_sf"/>
</dbReference>
<dbReference type="PROSITE" id="PS50088">
    <property type="entry name" value="ANK_REPEAT"/>
    <property type="match status" value="2"/>
</dbReference>
<keyword evidence="2 3" id="KW-0040">ANK repeat</keyword>
<keyword evidence="6" id="KW-1185">Reference proteome</keyword>
<evidence type="ECO:0000256" key="2">
    <source>
        <dbReference type="ARBA" id="ARBA00023043"/>
    </source>
</evidence>
<dbReference type="PANTHER" id="PTHR24141">
    <property type="entry name" value="2-5A-DEPENDENT RIBONUCLEASE"/>
    <property type="match status" value="1"/>
</dbReference>
<dbReference type="AlphaFoldDB" id="A0A3L8PT78"/>
<dbReference type="InterPro" id="IPR002110">
    <property type="entry name" value="Ankyrin_rpt"/>
</dbReference>
<reference evidence="5 6" key="1">
    <citation type="submission" date="2018-09" db="EMBL/GenBank/DDBJ databases">
        <title>Phylogeny of the Shewanellaceae, and recommendation for two new genera, Pseudoshewanella and Parashewanella.</title>
        <authorList>
            <person name="Wang G."/>
        </authorList>
    </citation>
    <scope>NUCLEOTIDE SEQUENCE [LARGE SCALE GENOMIC DNA]</scope>
    <source>
        <strain evidence="5 6">C51</strain>
    </source>
</reference>
<protein>
    <submittedName>
        <fullName evidence="5">Ankyrin repeat domain-containing protein</fullName>
    </submittedName>
</protein>
<evidence type="ECO:0000256" key="4">
    <source>
        <dbReference type="SAM" id="MobiDB-lite"/>
    </source>
</evidence>
<dbReference type="SMART" id="SM00248">
    <property type="entry name" value="ANK"/>
    <property type="match status" value="4"/>
</dbReference>
<feature type="repeat" description="ANK" evidence="3">
    <location>
        <begin position="312"/>
        <end position="344"/>
    </location>
</feature>
<dbReference type="PANTHER" id="PTHR24141:SF1">
    <property type="entry name" value="2-5A-DEPENDENT RIBONUCLEASE"/>
    <property type="match status" value="1"/>
</dbReference>
<dbReference type="Pfam" id="PF12796">
    <property type="entry name" value="Ank_2"/>
    <property type="match status" value="1"/>
</dbReference>
<keyword evidence="1" id="KW-0677">Repeat</keyword>
<accession>A0A3L8PT78</accession>
<feature type="compositionally biased region" description="Basic and acidic residues" evidence="4">
    <location>
        <begin position="443"/>
        <end position="455"/>
    </location>
</feature>
<dbReference type="GO" id="GO:0006396">
    <property type="term" value="P:RNA processing"/>
    <property type="evidence" value="ECO:0007669"/>
    <property type="project" value="TreeGrafter"/>
</dbReference>
<evidence type="ECO:0000313" key="6">
    <source>
        <dbReference type="Proteomes" id="UP000281474"/>
    </source>
</evidence>
<name>A0A3L8PT78_9GAMM</name>
<sequence length="455" mass="51033">MSYVGGVVAKSQVQVQIGDHVKAIYQELTQQVMESRLTPYPTKNDDNFKVTLNNKTFTVRQIRHPYGPYDEAGKQSLYCTDYVVKPDSNYDDPSEFPERHLIQGFFAELREYSDSVAYYDEAGIRRYLNQGLPADFKVPGVYSPFQEAMSLPPEQATAIVAMMFSGNFTPQSRHLCFAVKHRQIQVIDQLLAKNVDINARYKGWSPILHAIKSDEYTACSKGRREDVALHLIEKGANTRIIMEGNVALVHLAAMYNMSKLMAKVLELHPHDAHRAKANGDTPLHMALAYGSDLAIVNQLIAHHANVNLPNSKDQLPLSLAIKSRRTDIVLVLLQAGARVDLEDTISPAKQGKHPKLSKVLRETFPKSQYPALHQLVADKERERLEEDFESDCVLVNETSFGAIGCEEIEEVLGEHEALKQSFVDPVTKKQVAPESKKKTQQKAGDKEALKPSKII</sequence>
<proteinExistence type="predicted"/>
<dbReference type="PROSITE" id="PS50297">
    <property type="entry name" value="ANK_REP_REGION"/>
    <property type="match status" value="2"/>
</dbReference>
<dbReference type="Gene3D" id="1.25.40.20">
    <property type="entry name" value="Ankyrin repeat-containing domain"/>
    <property type="match status" value="1"/>
</dbReference>
<evidence type="ECO:0000313" key="5">
    <source>
        <dbReference type="EMBL" id="RLV58630.1"/>
    </source>
</evidence>
<comment type="caution">
    <text evidence="5">The sequence shown here is derived from an EMBL/GenBank/DDBJ whole genome shotgun (WGS) entry which is preliminary data.</text>
</comment>
<organism evidence="5 6">
    <name type="scientific">Parashewanella curva</name>
    <dbReference type="NCBI Taxonomy" id="2338552"/>
    <lineage>
        <taxon>Bacteria</taxon>
        <taxon>Pseudomonadati</taxon>
        <taxon>Pseudomonadota</taxon>
        <taxon>Gammaproteobacteria</taxon>
        <taxon>Alteromonadales</taxon>
        <taxon>Shewanellaceae</taxon>
        <taxon>Parashewanella</taxon>
    </lineage>
</organism>
<evidence type="ECO:0000256" key="1">
    <source>
        <dbReference type="ARBA" id="ARBA00022737"/>
    </source>
</evidence>
<dbReference type="GO" id="GO:0003723">
    <property type="term" value="F:RNA binding"/>
    <property type="evidence" value="ECO:0007669"/>
    <property type="project" value="TreeGrafter"/>
</dbReference>
<feature type="region of interest" description="Disordered" evidence="4">
    <location>
        <begin position="423"/>
        <end position="455"/>
    </location>
</feature>
<gene>
    <name evidence="5" type="ORF">D5018_16315</name>
</gene>
<evidence type="ECO:0000256" key="3">
    <source>
        <dbReference type="PROSITE-ProRule" id="PRU00023"/>
    </source>
</evidence>
<dbReference type="GO" id="GO:0004540">
    <property type="term" value="F:RNA nuclease activity"/>
    <property type="evidence" value="ECO:0007669"/>
    <property type="project" value="TreeGrafter"/>
</dbReference>
<dbReference type="Proteomes" id="UP000281474">
    <property type="component" value="Unassembled WGS sequence"/>
</dbReference>
<feature type="repeat" description="ANK" evidence="3">
    <location>
        <begin position="278"/>
        <end position="311"/>
    </location>
</feature>
<dbReference type="SUPFAM" id="SSF48403">
    <property type="entry name" value="Ankyrin repeat"/>
    <property type="match status" value="1"/>
</dbReference>